<name>A0A495EGZ5_9FLAO</name>
<dbReference type="OrthoDB" id="9795618at2"/>
<keyword evidence="2" id="KW-0223">Dioxygenase</keyword>
<dbReference type="PROSITE" id="PS51819">
    <property type="entry name" value="VOC"/>
    <property type="match status" value="1"/>
</dbReference>
<protein>
    <submittedName>
        <fullName evidence="2">Glyoxalase/bleomycin resistance protein/dioxygenase superfamily protein</fullName>
    </submittedName>
</protein>
<dbReference type="GO" id="GO:0051213">
    <property type="term" value="F:dioxygenase activity"/>
    <property type="evidence" value="ECO:0007669"/>
    <property type="project" value="UniProtKB-KW"/>
</dbReference>
<dbReference type="Gene3D" id="3.10.180.10">
    <property type="entry name" value="2,3-Dihydroxybiphenyl 1,2-Dioxygenase, domain 1"/>
    <property type="match status" value="2"/>
</dbReference>
<dbReference type="SUPFAM" id="SSF54593">
    <property type="entry name" value="Glyoxalase/Bleomycin resistance protein/Dihydroxybiphenyl dioxygenase"/>
    <property type="match status" value="2"/>
</dbReference>
<evidence type="ECO:0000313" key="3">
    <source>
        <dbReference type="Proteomes" id="UP000269412"/>
    </source>
</evidence>
<dbReference type="EMBL" id="RBIQ01000007">
    <property type="protein sequence ID" value="RKR15237.1"/>
    <property type="molecule type" value="Genomic_DNA"/>
</dbReference>
<accession>A0A495EGZ5</accession>
<organism evidence="2 3">
    <name type="scientific">Maribacter vaceletii</name>
    <dbReference type="NCBI Taxonomy" id="1206816"/>
    <lineage>
        <taxon>Bacteria</taxon>
        <taxon>Pseudomonadati</taxon>
        <taxon>Bacteroidota</taxon>
        <taxon>Flavobacteriia</taxon>
        <taxon>Flavobacteriales</taxon>
        <taxon>Flavobacteriaceae</taxon>
        <taxon>Maribacter</taxon>
    </lineage>
</organism>
<reference evidence="2 3" key="1">
    <citation type="submission" date="2018-10" db="EMBL/GenBank/DDBJ databases">
        <title>Genomic Encyclopedia of Archaeal and Bacterial Type Strains, Phase II (KMG-II): from individual species to whole genera.</title>
        <authorList>
            <person name="Goeker M."/>
        </authorList>
    </citation>
    <scope>NUCLEOTIDE SEQUENCE [LARGE SCALE GENOMIC DNA]</scope>
    <source>
        <strain evidence="2 3">DSM 25230</strain>
    </source>
</reference>
<dbReference type="RefSeq" id="WP_121065146.1">
    <property type="nucleotide sequence ID" value="NZ_RBIQ01000007.1"/>
</dbReference>
<dbReference type="InterPro" id="IPR037523">
    <property type="entry name" value="VOC_core"/>
</dbReference>
<dbReference type="InterPro" id="IPR004360">
    <property type="entry name" value="Glyas_Fos-R_dOase_dom"/>
</dbReference>
<dbReference type="AlphaFoldDB" id="A0A495EGZ5"/>
<feature type="domain" description="VOC" evidence="1">
    <location>
        <begin position="163"/>
        <end position="316"/>
    </location>
</feature>
<sequence length="318" mass="36490">MHQLKTILEVIYSVGDIDKVKNFFCDYGGLSAVGVFKTNASVLKFWNLKEEATADEVLIQFNKHSSGKLRLVKFNNVSQEIIRSSQKPWDTGGIMDINLRVPEVAKTFNEIRDLGWHGLSDPLLQTMGPFKLYDILMQGYDDIIVAFTHRVEPSLELPEGYKIPSHIYNSSLTVKSLEESRDFYENQLGFILLNEYEVKKEEAVENMFGIPMNMITDVTCKANIFSLDGTRDVMFQLCEFEGVDGKDFSNLAIPPNKGLLLYRCEVENIESYYTNLLKKEVKIYRELQEIIIEPYGSVKCFALPSPDGVWWEFLEKTN</sequence>
<evidence type="ECO:0000259" key="1">
    <source>
        <dbReference type="PROSITE" id="PS51819"/>
    </source>
</evidence>
<proteinExistence type="predicted"/>
<comment type="caution">
    <text evidence="2">The sequence shown here is derived from an EMBL/GenBank/DDBJ whole genome shotgun (WGS) entry which is preliminary data.</text>
</comment>
<evidence type="ECO:0000313" key="2">
    <source>
        <dbReference type="EMBL" id="RKR15237.1"/>
    </source>
</evidence>
<keyword evidence="2" id="KW-0560">Oxidoreductase</keyword>
<dbReference type="InterPro" id="IPR029068">
    <property type="entry name" value="Glyas_Bleomycin-R_OHBP_Dase"/>
</dbReference>
<dbReference type="Pfam" id="PF00903">
    <property type="entry name" value="Glyoxalase"/>
    <property type="match status" value="1"/>
</dbReference>
<gene>
    <name evidence="2" type="ORF">CLV91_1319</name>
</gene>
<keyword evidence="3" id="KW-1185">Reference proteome</keyword>
<dbReference type="Proteomes" id="UP000269412">
    <property type="component" value="Unassembled WGS sequence"/>
</dbReference>